<keyword evidence="2 6" id="KW-0698">rRNA processing</keyword>
<evidence type="ECO:0000256" key="5">
    <source>
        <dbReference type="ARBA" id="ARBA00022691"/>
    </source>
</evidence>
<evidence type="ECO:0000313" key="7">
    <source>
        <dbReference type="EMBL" id="MFD0985780.1"/>
    </source>
</evidence>
<keyword evidence="5 6" id="KW-0949">S-adenosyl-L-methionine</keyword>
<keyword evidence="3 6" id="KW-0489">Methyltransferase</keyword>
<comment type="caution">
    <text evidence="6">Lacks conserved residue(s) required for the propagation of feature annotation.</text>
</comment>
<comment type="caution">
    <text evidence="7">The sequence shown here is derived from an EMBL/GenBank/DDBJ whole genome shotgun (WGS) entry which is preliminary data.</text>
</comment>
<dbReference type="NCBIfam" id="TIGR00138">
    <property type="entry name" value="rsmG_gidB"/>
    <property type="match status" value="1"/>
</dbReference>
<evidence type="ECO:0000256" key="3">
    <source>
        <dbReference type="ARBA" id="ARBA00022603"/>
    </source>
</evidence>
<dbReference type="SUPFAM" id="SSF53335">
    <property type="entry name" value="S-adenosyl-L-methionine-dependent methyltransferases"/>
    <property type="match status" value="1"/>
</dbReference>
<name>A0ABW3J6L9_9HYPH</name>
<dbReference type="EC" id="2.1.1.170" evidence="6"/>
<comment type="function">
    <text evidence="6">Specifically methylates the N7 position of guanine in position 527 of 16S rRNA.</text>
</comment>
<dbReference type="PANTHER" id="PTHR31760">
    <property type="entry name" value="S-ADENOSYL-L-METHIONINE-DEPENDENT METHYLTRANSFERASES SUPERFAMILY PROTEIN"/>
    <property type="match status" value="1"/>
</dbReference>
<feature type="binding site" evidence="6">
    <location>
        <position position="90"/>
    </location>
    <ligand>
        <name>S-adenosyl-L-methionine</name>
        <dbReference type="ChEBI" id="CHEBI:59789"/>
    </ligand>
</feature>
<dbReference type="EMBL" id="JBHTJO010000001">
    <property type="protein sequence ID" value="MFD0985780.1"/>
    <property type="molecule type" value="Genomic_DNA"/>
</dbReference>
<reference evidence="8" key="1">
    <citation type="journal article" date="2019" name="Int. J. Syst. Evol. Microbiol.">
        <title>The Global Catalogue of Microorganisms (GCM) 10K type strain sequencing project: providing services to taxonomists for standard genome sequencing and annotation.</title>
        <authorList>
            <consortium name="The Broad Institute Genomics Platform"/>
            <consortium name="The Broad Institute Genome Sequencing Center for Infectious Disease"/>
            <person name="Wu L."/>
            <person name="Ma J."/>
        </authorList>
    </citation>
    <scope>NUCLEOTIDE SEQUENCE [LARGE SCALE GENOMIC DNA]</scope>
    <source>
        <strain evidence="8">CCUG 61697</strain>
    </source>
</reference>
<feature type="binding site" evidence="6">
    <location>
        <begin position="138"/>
        <end position="139"/>
    </location>
    <ligand>
        <name>S-adenosyl-L-methionine</name>
        <dbReference type="ChEBI" id="CHEBI:59789"/>
    </ligand>
</feature>
<dbReference type="GO" id="GO:0008168">
    <property type="term" value="F:methyltransferase activity"/>
    <property type="evidence" value="ECO:0007669"/>
    <property type="project" value="UniProtKB-KW"/>
</dbReference>
<evidence type="ECO:0000313" key="8">
    <source>
        <dbReference type="Proteomes" id="UP001597102"/>
    </source>
</evidence>
<dbReference type="Proteomes" id="UP001597102">
    <property type="component" value="Unassembled WGS sequence"/>
</dbReference>
<feature type="binding site" evidence="6">
    <location>
        <position position="85"/>
    </location>
    <ligand>
        <name>S-adenosyl-L-methionine</name>
        <dbReference type="ChEBI" id="CHEBI:59789"/>
    </ligand>
</feature>
<dbReference type="HAMAP" id="MF_00074">
    <property type="entry name" value="16SrRNA_methyltr_G"/>
    <property type="match status" value="1"/>
</dbReference>
<comment type="similarity">
    <text evidence="6">Belongs to the methyltransferase superfamily. RNA methyltransferase RsmG family.</text>
</comment>
<evidence type="ECO:0000256" key="6">
    <source>
        <dbReference type="HAMAP-Rule" id="MF_00074"/>
    </source>
</evidence>
<comment type="catalytic activity">
    <reaction evidence="6">
        <text>guanosine(527) in 16S rRNA + S-adenosyl-L-methionine = N(7)-methylguanosine(527) in 16S rRNA + S-adenosyl-L-homocysteine</text>
        <dbReference type="Rhea" id="RHEA:42732"/>
        <dbReference type="Rhea" id="RHEA-COMP:10209"/>
        <dbReference type="Rhea" id="RHEA-COMP:10210"/>
        <dbReference type="ChEBI" id="CHEBI:57856"/>
        <dbReference type="ChEBI" id="CHEBI:59789"/>
        <dbReference type="ChEBI" id="CHEBI:74269"/>
        <dbReference type="ChEBI" id="CHEBI:74480"/>
        <dbReference type="EC" id="2.1.1.170"/>
    </reaction>
</comment>
<keyword evidence="8" id="KW-1185">Reference proteome</keyword>
<protein>
    <recommendedName>
        <fullName evidence="6">Ribosomal RNA small subunit methyltransferase G</fullName>
        <ecNumber evidence="6">2.1.1.170</ecNumber>
    </recommendedName>
    <alternativeName>
        <fullName evidence="6">16S rRNA 7-methylguanosine methyltransferase</fullName>
        <shortName evidence="6">16S rRNA m7G methyltransferase</shortName>
    </alternativeName>
</protein>
<gene>
    <name evidence="6 7" type="primary">rsmG</name>
    <name evidence="7" type="ORF">ACFQ2F_01560</name>
</gene>
<evidence type="ECO:0000256" key="1">
    <source>
        <dbReference type="ARBA" id="ARBA00022490"/>
    </source>
</evidence>
<organism evidence="7 8">
    <name type="scientific">Methyloligella solikamskensis</name>
    <dbReference type="NCBI Taxonomy" id="1177756"/>
    <lineage>
        <taxon>Bacteria</taxon>
        <taxon>Pseudomonadati</taxon>
        <taxon>Pseudomonadota</taxon>
        <taxon>Alphaproteobacteria</taxon>
        <taxon>Hyphomicrobiales</taxon>
        <taxon>Hyphomicrobiaceae</taxon>
        <taxon>Methyloligella</taxon>
    </lineage>
</organism>
<sequence>MSEDALDGAEPALNADGPKAFAKAFDVSRETIHRLERYQELLSEWQSWTNLIAKSTLPDVWTRHFADSAQLTLLAPKARLWLDLGSGAGFPGLVVAILKSGDPDFKMHLVESNQRKCRFLAEVAAATDAPVEIHPVRIENLRRNSLSEAPHIISARALAPLPKLLGLAEPLFGEETRGLFLKGRDASREIDEAKKDWRFRVETHPSLTSKESTIVDVTGLRHSRQKATKR</sequence>
<dbReference type="PANTHER" id="PTHR31760:SF0">
    <property type="entry name" value="S-ADENOSYL-L-METHIONINE-DEPENDENT METHYLTRANSFERASES SUPERFAMILY PROTEIN"/>
    <property type="match status" value="1"/>
</dbReference>
<accession>A0ABW3J6L9</accession>
<evidence type="ECO:0000256" key="2">
    <source>
        <dbReference type="ARBA" id="ARBA00022552"/>
    </source>
</evidence>
<dbReference type="RefSeq" id="WP_379084702.1">
    <property type="nucleotide sequence ID" value="NZ_JBHTJO010000001.1"/>
</dbReference>
<dbReference type="PIRSF" id="PIRSF003078">
    <property type="entry name" value="GidB"/>
    <property type="match status" value="1"/>
</dbReference>
<keyword evidence="4 6" id="KW-0808">Transferase</keyword>
<dbReference type="Pfam" id="PF02527">
    <property type="entry name" value="GidB"/>
    <property type="match status" value="1"/>
</dbReference>
<evidence type="ECO:0000256" key="4">
    <source>
        <dbReference type="ARBA" id="ARBA00022679"/>
    </source>
</evidence>
<dbReference type="GO" id="GO:0032259">
    <property type="term" value="P:methylation"/>
    <property type="evidence" value="ECO:0007669"/>
    <property type="project" value="UniProtKB-KW"/>
</dbReference>
<proteinExistence type="inferred from homology"/>
<dbReference type="InterPro" id="IPR029063">
    <property type="entry name" value="SAM-dependent_MTases_sf"/>
</dbReference>
<keyword evidence="1 6" id="KW-0963">Cytoplasm</keyword>
<comment type="subcellular location">
    <subcellularLocation>
        <location evidence="6">Cytoplasm</location>
    </subcellularLocation>
</comment>
<dbReference type="InterPro" id="IPR003682">
    <property type="entry name" value="rRNA_ssu_MeTfrase_G"/>
</dbReference>
<dbReference type="Gene3D" id="3.40.50.150">
    <property type="entry name" value="Vaccinia Virus protein VP39"/>
    <property type="match status" value="1"/>
</dbReference>
<feature type="binding site" evidence="6">
    <location>
        <position position="156"/>
    </location>
    <ligand>
        <name>S-adenosyl-L-methionine</name>
        <dbReference type="ChEBI" id="CHEBI:59789"/>
    </ligand>
</feature>